<proteinExistence type="predicted"/>
<evidence type="ECO:0008006" key="3">
    <source>
        <dbReference type="Google" id="ProtNLM"/>
    </source>
</evidence>
<gene>
    <name evidence="1" type="ORF">LAZ67_18001552</name>
</gene>
<dbReference type="Proteomes" id="UP001235939">
    <property type="component" value="Chromosome 18"/>
</dbReference>
<keyword evidence="2" id="KW-1185">Reference proteome</keyword>
<dbReference type="EMBL" id="CP092880">
    <property type="protein sequence ID" value="UYV80058.1"/>
    <property type="molecule type" value="Genomic_DNA"/>
</dbReference>
<accession>A0ABY6LFW4</accession>
<evidence type="ECO:0000313" key="2">
    <source>
        <dbReference type="Proteomes" id="UP001235939"/>
    </source>
</evidence>
<name>A0ABY6LFW4_9ARAC</name>
<evidence type="ECO:0000313" key="1">
    <source>
        <dbReference type="EMBL" id="UYV80058.1"/>
    </source>
</evidence>
<organism evidence="1 2">
    <name type="scientific">Cordylochernes scorpioides</name>
    <dbReference type="NCBI Taxonomy" id="51811"/>
    <lineage>
        <taxon>Eukaryota</taxon>
        <taxon>Metazoa</taxon>
        <taxon>Ecdysozoa</taxon>
        <taxon>Arthropoda</taxon>
        <taxon>Chelicerata</taxon>
        <taxon>Arachnida</taxon>
        <taxon>Pseudoscorpiones</taxon>
        <taxon>Cheliferoidea</taxon>
        <taxon>Chernetidae</taxon>
        <taxon>Cordylochernes</taxon>
    </lineage>
</organism>
<protein>
    <recommendedName>
        <fullName evidence="3">UBN2_3 domain-containing protein</fullName>
    </recommendedName>
</protein>
<reference evidence="1 2" key="1">
    <citation type="submission" date="2022-01" db="EMBL/GenBank/DDBJ databases">
        <title>A chromosomal length assembly of Cordylochernes scorpioides.</title>
        <authorList>
            <person name="Zeh D."/>
            <person name="Zeh J."/>
        </authorList>
    </citation>
    <scope>NUCLEOTIDE SEQUENCE [LARGE SCALE GENOMIC DNA]</scope>
    <source>
        <strain evidence="1">IN4F17</strain>
        <tissue evidence="1">Whole Body</tissue>
    </source>
</reference>
<sequence>MVGNRGRPAQTDNHSGMFLLGRTPYNNKLNKSGCFSPQRINKNKAFGKALKIVLSHKEYECRPDNVYLQYKNLIWKDKSSWEIWSDKNDEAFGIIITTLTNDQAGMFIGETNAKKVWDSLKKTYTVNLEDKIIDIGLELKNIRMKDKMKL</sequence>